<sequence>MGEGRTETAGVAPYLAGDVGEWRERERGDGIQIESRPFAGARASGKGGGAADDNVGAARGRGVGVGDADGDVGAAVAAGRGWLEVGDDLTGGPHLSASQRGEEAAWAGPARGRGAGERWASPTKKKEGEEWRKRKKIFLGFKILHFANFNWLKLLIGLLKFH</sequence>
<dbReference type="EMBL" id="AP005860">
    <property type="protein sequence ID" value="BAD16487.1"/>
    <property type="molecule type" value="Genomic_DNA"/>
</dbReference>
<evidence type="ECO:0000313" key="4">
    <source>
        <dbReference type="Proteomes" id="UP000000763"/>
    </source>
</evidence>
<feature type="compositionally biased region" description="Low complexity" evidence="1">
    <location>
        <begin position="104"/>
        <end position="120"/>
    </location>
</feature>
<feature type="region of interest" description="Disordered" evidence="1">
    <location>
        <begin position="28"/>
        <end position="59"/>
    </location>
</feature>
<evidence type="ECO:0000256" key="1">
    <source>
        <dbReference type="SAM" id="MobiDB-lite"/>
    </source>
</evidence>
<organism evidence="2 4">
    <name type="scientific">Oryza sativa subsp. japonica</name>
    <name type="common">Rice</name>
    <dbReference type="NCBI Taxonomy" id="39947"/>
    <lineage>
        <taxon>Eukaryota</taxon>
        <taxon>Viridiplantae</taxon>
        <taxon>Streptophyta</taxon>
        <taxon>Embryophyta</taxon>
        <taxon>Tracheophyta</taxon>
        <taxon>Spermatophyta</taxon>
        <taxon>Magnoliopsida</taxon>
        <taxon>Liliopsida</taxon>
        <taxon>Poales</taxon>
        <taxon>Poaceae</taxon>
        <taxon>BOP clade</taxon>
        <taxon>Oryzoideae</taxon>
        <taxon>Oryzeae</taxon>
        <taxon>Oryzinae</taxon>
        <taxon>Oryza</taxon>
        <taxon>Oryza sativa</taxon>
    </lineage>
</organism>
<evidence type="ECO:0000313" key="2">
    <source>
        <dbReference type="EMBL" id="BAD16487.1"/>
    </source>
</evidence>
<reference evidence="2" key="2">
    <citation type="submission" date="2002-10" db="EMBL/GenBank/DDBJ databases">
        <title>Oryza sativa nipponbare(GA3) genomic DNA, chromosome 9, BAC clone:OJ1134_E08.</title>
        <authorList>
            <person name="Sasaki T."/>
            <person name="Matsumoto T."/>
            <person name="Hattori M."/>
            <person name="Sakaki Y."/>
            <person name="Katayose Y."/>
        </authorList>
    </citation>
    <scope>NUCLEOTIDE SEQUENCE</scope>
</reference>
<feature type="region of interest" description="Disordered" evidence="1">
    <location>
        <begin position="89"/>
        <end position="129"/>
    </location>
</feature>
<reference evidence="4" key="4">
    <citation type="journal article" date="2008" name="Nucleic Acids Res.">
        <title>The rice annotation project database (RAP-DB): 2008 update.</title>
        <authorList>
            <consortium name="The rice annotation project (RAP)"/>
        </authorList>
    </citation>
    <scope>GENOME REANNOTATION</scope>
    <source>
        <strain evidence="4">cv. Nipponbare</strain>
    </source>
</reference>
<evidence type="ECO:0000313" key="3">
    <source>
        <dbReference type="EMBL" id="BAD17556.1"/>
    </source>
</evidence>
<protein>
    <submittedName>
        <fullName evidence="2">Uncharacterized protein</fullName>
    </submittedName>
</protein>
<reference evidence="4" key="3">
    <citation type="journal article" date="2005" name="Nature">
        <title>The map-based sequence of the rice genome.</title>
        <authorList>
            <consortium name="International rice genome sequencing project (IRGSP)"/>
            <person name="Matsumoto T."/>
            <person name="Wu J."/>
            <person name="Kanamori H."/>
            <person name="Katayose Y."/>
            <person name="Fujisawa M."/>
            <person name="Namiki N."/>
            <person name="Mizuno H."/>
            <person name="Yamamoto K."/>
            <person name="Antonio B.A."/>
            <person name="Baba T."/>
            <person name="Sakata K."/>
            <person name="Nagamura Y."/>
            <person name="Aoki H."/>
            <person name="Arikawa K."/>
            <person name="Arita K."/>
            <person name="Bito T."/>
            <person name="Chiden Y."/>
            <person name="Fujitsuka N."/>
            <person name="Fukunaka R."/>
            <person name="Hamada M."/>
            <person name="Harada C."/>
            <person name="Hayashi A."/>
            <person name="Hijishita S."/>
            <person name="Honda M."/>
            <person name="Hosokawa S."/>
            <person name="Ichikawa Y."/>
            <person name="Idonuma A."/>
            <person name="Iijima M."/>
            <person name="Ikeda M."/>
            <person name="Ikeno M."/>
            <person name="Ito K."/>
            <person name="Ito S."/>
            <person name="Ito T."/>
            <person name="Ito Y."/>
            <person name="Ito Y."/>
            <person name="Iwabuchi A."/>
            <person name="Kamiya K."/>
            <person name="Karasawa W."/>
            <person name="Kurita K."/>
            <person name="Katagiri S."/>
            <person name="Kikuta A."/>
            <person name="Kobayashi H."/>
            <person name="Kobayashi N."/>
            <person name="Machita K."/>
            <person name="Maehara T."/>
            <person name="Masukawa M."/>
            <person name="Mizubayashi T."/>
            <person name="Mukai Y."/>
            <person name="Nagasaki H."/>
            <person name="Nagata Y."/>
            <person name="Naito S."/>
            <person name="Nakashima M."/>
            <person name="Nakama Y."/>
            <person name="Nakamichi Y."/>
            <person name="Nakamura M."/>
            <person name="Meguro A."/>
            <person name="Negishi M."/>
            <person name="Ohta I."/>
            <person name="Ohta T."/>
            <person name="Okamoto M."/>
            <person name="Ono N."/>
            <person name="Saji S."/>
            <person name="Sakaguchi M."/>
            <person name="Sakai K."/>
            <person name="Shibata M."/>
            <person name="Shimokawa T."/>
            <person name="Song J."/>
            <person name="Takazaki Y."/>
            <person name="Terasawa K."/>
            <person name="Tsugane M."/>
            <person name="Tsuji K."/>
            <person name="Ueda S."/>
            <person name="Waki K."/>
            <person name="Yamagata H."/>
            <person name="Yamamoto M."/>
            <person name="Yamamoto S."/>
            <person name="Yamane H."/>
            <person name="Yoshiki S."/>
            <person name="Yoshihara R."/>
            <person name="Yukawa K."/>
            <person name="Zhong H."/>
            <person name="Yano M."/>
            <person name="Yuan Q."/>
            <person name="Ouyang S."/>
            <person name="Liu J."/>
            <person name="Jones K.M."/>
            <person name="Gansberger K."/>
            <person name="Moffat K."/>
            <person name="Hill J."/>
            <person name="Bera J."/>
            <person name="Fadrosh D."/>
            <person name="Jin S."/>
            <person name="Johri S."/>
            <person name="Kim M."/>
            <person name="Overton L."/>
            <person name="Reardon M."/>
            <person name="Tsitrin T."/>
            <person name="Vuong H."/>
            <person name="Weaver B."/>
            <person name="Ciecko A."/>
            <person name="Tallon L."/>
            <person name="Jackson J."/>
            <person name="Pai G."/>
            <person name="Aken S.V."/>
            <person name="Utterback T."/>
            <person name="Reidmuller S."/>
            <person name="Feldblyum T."/>
            <person name="Hsiao J."/>
            <person name="Zismann V."/>
            <person name="Iobst S."/>
            <person name="de Vazeille A.R."/>
            <person name="Buell C.R."/>
            <person name="Ying K."/>
            <person name="Li Y."/>
            <person name="Lu T."/>
            <person name="Huang Y."/>
            <person name="Zhao Q."/>
            <person name="Feng Q."/>
            <person name="Zhang L."/>
            <person name="Zhu J."/>
            <person name="Weng Q."/>
            <person name="Mu J."/>
            <person name="Lu Y."/>
            <person name="Fan D."/>
            <person name="Liu Y."/>
            <person name="Guan J."/>
            <person name="Zhang Y."/>
            <person name="Yu S."/>
            <person name="Liu X."/>
            <person name="Zhang Y."/>
            <person name="Hong G."/>
            <person name="Han B."/>
            <person name="Choisne N."/>
            <person name="Demange N."/>
            <person name="Orjeda G."/>
            <person name="Samain S."/>
            <person name="Cattolico L."/>
            <person name="Pelletier E."/>
            <person name="Couloux A."/>
            <person name="Segurens B."/>
            <person name="Wincker P."/>
            <person name="D'Hont A."/>
            <person name="Scarpelli C."/>
            <person name="Weissenbach J."/>
            <person name="Salanoubat M."/>
            <person name="Quetier F."/>
            <person name="Yu Y."/>
            <person name="Kim H.R."/>
            <person name="Rambo T."/>
            <person name="Currie J."/>
            <person name="Collura K."/>
            <person name="Luo M."/>
            <person name="Yang T."/>
            <person name="Ammiraju J.S.S."/>
            <person name="Engler F."/>
            <person name="Soderlund C."/>
            <person name="Wing R.A."/>
            <person name="Palmer L.E."/>
            <person name="de la Bastide M."/>
            <person name="Spiegel L."/>
            <person name="Nascimento L."/>
            <person name="Zutavern T."/>
            <person name="O'Shaughnessy A."/>
            <person name="Dike S."/>
            <person name="Dedhia N."/>
            <person name="Preston R."/>
            <person name="Balija V."/>
            <person name="McCombie W.R."/>
            <person name="Chow T."/>
            <person name="Chen H."/>
            <person name="Chung M."/>
            <person name="Chen C."/>
            <person name="Shaw J."/>
            <person name="Wu H."/>
            <person name="Hsiao K."/>
            <person name="Chao Y."/>
            <person name="Chu M."/>
            <person name="Cheng C."/>
            <person name="Hour A."/>
            <person name="Lee P."/>
            <person name="Lin S."/>
            <person name="Lin Y."/>
            <person name="Liou J."/>
            <person name="Liu S."/>
            <person name="Hsing Y."/>
            <person name="Raghuvanshi S."/>
            <person name="Mohanty A."/>
            <person name="Bharti A.K."/>
            <person name="Gaur A."/>
            <person name="Gupta V."/>
            <person name="Kumar D."/>
            <person name="Ravi V."/>
            <person name="Vij S."/>
            <person name="Kapur A."/>
            <person name="Khurana P."/>
            <person name="Khurana P."/>
            <person name="Khurana J.P."/>
            <person name="Tyagi A.K."/>
            <person name="Gaikwad K."/>
            <person name="Singh A."/>
            <person name="Dalal V."/>
            <person name="Srivastava S."/>
            <person name="Dixit A."/>
            <person name="Pal A.K."/>
            <person name="Ghazi I.A."/>
            <person name="Yadav M."/>
            <person name="Pandit A."/>
            <person name="Bhargava A."/>
            <person name="Sureshbabu K."/>
            <person name="Batra K."/>
            <person name="Sharma T.R."/>
            <person name="Mohapatra T."/>
            <person name="Singh N.K."/>
            <person name="Messing J."/>
            <person name="Nelson A.B."/>
            <person name="Fuks G."/>
            <person name="Kavchok S."/>
            <person name="Keizer G."/>
            <person name="Linton E."/>
            <person name="Llaca V."/>
            <person name="Song R."/>
            <person name="Tanyolac B."/>
            <person name="Young S."/>
            <person name="Ho-Il K."/>
            <person name="Hahn J.H."/>
            <person name="Sangsakoo G."/>
            <person name="Vanavichit A."/>
            <person name="de Mattos Luiz.A.T."/>
            <person name="Zimmer P.D."/>
            <person name="Malone G."/>
            <person name="Dellagostin O."/>
            <person name="de Oliveira A.C."/>
            <person name="Bevan M."/>
            <person name="Bancroft I."/>
            <person name="Minx P."/>
            <person name="Cordum H."/>
            <person name="Wilson R."/>
            <person name="Cheng Z."/>
            <person name="Jin W."/>
            <person name="Jiang J."/>
            <person name="Leong S.A."/>
            <person name="Iwama H."/>
            <person name="Gojobori T."/>
            <person name="Itoh T."/>
            <person name="Niimura Y."/>
            <person name="Fujii Y."/>
            <person name="Habara T."/>
            <person name="Sakai H."/>
            <person name="Sato Y."/>
            <person name="Wilson G."/>
            <person name="Kumar K."/>
            <person name="McCouch S."/>
            <person name="Juretic N."/>
            <person name="Hoen D."/>
            <person name="Wright S."/>
            <person name="Bruskiewich R."/>
            <person name="Bureau T."/>
            <person name="Miyao A."/>
            <person name="Hirochika H."/>
            <person name="Nishikawa T."/>
            <person name="Kadowaki K."/>
            <person name="Sugiura M."/>
            <person name="Burr B."/>
            <person name="Sasaki T."/>
        </authorList>
    </citation>
    <scope>NUCLEOTIDE SEQUENCE [LARGE SCALE GENOMIC DNA]</scope>
    <source>
        <strain evidence="4">cv. Nipponbare</strain>
    </source>
</reference>
<gene>
    <name evidence="2" type="ORF">OJ1134_E08.2</name>
    <name evidence="3" type="ORF">P0646B04.41</name>
</gene>
<dbReference type="Proteomes" id="UP000000763">
    <property type="component" value="Chromosome 9"/>
</dbReference>
<proteinExistence type="predicted"/>
<dbReference type="EMBL" id="AP005709">
    <property type="protein sequence ID" value="BAD17556.1"/>
    <property type="molecule type" value="Genomic_DNA"/>
</dbReference>
<accession>Q6YUN8</accession>
<name>Q6YUN8_ORYSJ</name>
<reference evidence="3" key="1">
    <citation type="submission" date="2002-09" db="EMBL/GenBank/DDBJ databases">
        <title>Oryza sativa nipponbare(GA3) genomic DNA, chromosome 9, PAC clone:P0646B04.</title>
        <authorList>
            <person name="Sasaki T."/>
            <person name="Matsumoto T."/>
            <person name="Katayose Y."/>
        </authorList>
    </citation>
    <scope>NUCLEOTIDE SEQUENCE</scope>
</reference>
<dbReference type="AlphaFoldDB" id="Q6YUN8"/>